<dbReference type="GO" id="GO:0005886">
    <property type="term" value="C:plasma membrane"/>
    <property type="evidence" value="ECO:0007669"/>
    <property type="project" value="TreeGrafter"/>
</dbReference>
<comment type="subcellular location">
    <subcellularLocation>
        <location evidence="8">Cytoplasm</location>
    </subcellularLocation>
</comment>
<dbReference type="Pfam" id="PF00308">
    <property type="entry name" value="Bac_DnaA"/>
    <property type="match status" value="1"/>
</dbReference>
<feature type="binding site" evidence="8">
    <location>
        <position position="157"/>
    </location>
    <ligand>
        <name>ATP</name>
        <dbReference type="ChEBI" id="CHEBI:30616"/>
    </ligand>
</feature>
<dbReference type="InterPro" id="IPR038454">
    <property type="entry name" value="DnaA_N_sf"/>
</dbReference>
<dbReference type="GO" id="GO:0003688">
    <property type="term" value="F:DNA replication origin binding"/>
    <property type="evidence" value="ECO:0007669"/>
    <property type="project" value="UniProtKB-UniRule"/>
</dbReference>
<evidence type="ECO:0000256" key="8">
    <source>
        <dbReference type="HAMAP-Rule" id="MF_00377"/>
    </source>
</evidence>
<dbReference type="GO" id="GO:0006270">
    <property type="term" value="P:DNA replication initiation"/>
    <property type="evidence" value="ECO:0007669"/>
    <property type="project" value="UniProtKB-UniRule"/>
</dbReference>
<evidence type="ECO:0000256" key="2">
    <source>
        <dbReference type="ARBA" id="ARBA00022490"/>
    </source>
</evidence>
<feature type="binding site" evidence="8">
    <location>
        <position position="158"/>
    </location>
    <ligand>
        <name>ATP</name>
        <dbReference type="ChEBI" id="CHEBI:30616"/>
    </ligand>
</feature>
<keyword evidence="5 8" id="KW-0067">ATP-binding</keyword>
<dbReference type="InterPro" id="IPR010921">
    <property type="entry name" value="Trp_repressor/repl_initiator"/>
</dbReference>
<evidence type="ECO:0000256" key="11">
    <source>
        <dbReference type="RuleBase" id="RU004227"/>
    </source>
</evidence>
<dbReference type="InterPro" id="IPR020591">
    <property type="entry name" value="Chromosome_initiator_DnaA-like"/>
</dbReference>
<gene>
    <name evidence="8 14" type="primary">dnaA</name>
    <name evidence="14" type="ORF">DF168_00616</name>
</gene>
<comment type="subunit">
    <text evidence="8">Oligomerizes as a right-handed, spiral filament on DNA at oriC.</text>
</comment>
<dbReference type="Gene3D" id="1.10.1750.10">
    <property type="match status" value="1"/>
</dbReference>
<dbReference type="GO" id="GO:0008289">
    <property type="term" value="F:lipid binding"/>
    <property type="evidence" value="ECO:0007669"/>
    <property type="project" value="UniProtKB-KW"/>
</dbReference>
<dbReference type="Gene3D" id="3.30.300.180">
    <property type="match status" value="1"/>
</dbReference>
<keyword evidence="3 8" id="KW-0235">DNA replication</keyword>
<protein>
    <recommendedName>
        <fullName evidence="8 9">Chromosomal replication initiator protein DnaA</fullName>
    </recommendedName>
</protein>
<accession>A0A2Z4AHE1</accession>
<dbReference type="KEGG" id="mtar:DF168_00616"/>
<feature type="region of interest" description="Domain IV, binds dsDNA" evidence="8">
    <location>
        <begin position="328"/>
        <end position="451"/>
    </location>
</feature>
<feature type="domain" description="Chromosomal replication initiator DnaA C-terminal" evidence="13">
    <location>
        <begin position="356"/>
        <end position="425"/>
    </location>
</feature>
<keyword evidence="2 8" id="KW-0963">Cytoplasm</keyword>
<evidence type="ECO:0000256" key="7">
    <source>
        <dbReference type="ARBA" id="ARBA00023125"/>
    </source>
</evidence>
<name>A0A2Z4AHE1_9BACT</name>
<evidence type="ECO:0000256" key="10">
    <source>
        <dbReference type="RuleBase" id="RU000577"/>
    </source>
</evidence>
<dbReference type="FunFam" id="3.40.50.300:FF:000668">
    <property type="entry name" value="Chromosomal replication initiator protein DnaA"/>
    <property type="match status" value="1"/>
</dbReference>
<keyword evidence="6 8" id="KW-0446">Lipid-binding</keyword>
<dbReference type="NCBIfam" id="TIGR00362">
    <property type="entry name" value="DnaA"/>
    <property type="match status" value="1"/>
</dbReference>
<feature type="domain" description="AAA+ ATPase" evidence="12">
    <location>
        <begin position="144"/>
        <end position="349"/>
    </location>
</feature>
<dbReference type="Pfam" id="PF11638">
    <property type="entry name" value="DnaA_N"/>
    <property type="match status" value="1"/>
</dbReference>
<dbReference type="PRINTS" id="PR00051">
    <property type="entry name" value="DNAA"/>
</dbReference>
<evidence type="ECO:0000259" key="13">
    <source>
        <dbReference type="SMART" id="SM00760"/>
    </source>
</evidence>
<comment type="function">
    <text evidence="8 10">Plays an essential role in the initiation and regulation of chromosomal replication. ATP-DnaA binds to the origin of replication (oriC) to initiate formation of the DNA replication initiation complex once per cell cycle. Binds the DnaA box (a 9 base pair repeat at the origin) and separates the double-stranded (ds)DNA. Forms a right-handed helical filament on oriC DNA; dsDNA binds to the exterior of the filament while single-stranded (ss)DNA is stabiized in the filament's interior. The ATP-DnaA-oriC complex binds and stabilizes one strand of the AT-rich DNA unwinding element (DUE), permitting loading of DNA polymerase. After initiation quickly degrades to an ADP-DnaA complex that is not apt for DNA replication. Binds acidic phospholipids.</text>
</comment>
<proteinExistence type="inferred from homology"/>
<dbReference type="Proteomes" id="UP000247465">
    <property type="component" value="Chromosome"/>
</dbReference>
<dbReference type="GO" id="GO:0006275">
    <property type="term" value="P:regulation of DNA replication"/>
    <property type="evidence" value="ECO:0007669"/>
    <property type="project" value="UniProtKB-UniRule"/>
</dbReference>
<dbReference type="InterPro" id="IPR013159">
    <property type="entry name" value="DnaA_C"/>
</dbReference>
<dbReference type="InterPro" id="IPR027417">
    <property type="entry name" value="P-loop_NTPase"/>
</dbReference>
<feature type="region of interest" description="Domain I, interacts with DnaA modulators" evidence="8">
    <location>
        <begin position="1"/>
        <end position="107"/>
    </location>
</feature>
<dbReference type="CDD" id="cd00009">
    <property type="entry name" value="AAA"/>
    <property type="match status" value="1"/>
</dbReference>
<dbReference type="InterPro" id="IPR024633">
    <property type="entry name" value="DnaA_N_dom"/>
</dbReference>
<dbReference type="CDD" id="cd06571">
    <property type="entry name" value="Bac_DnaA_C"/>
    <property type="match status" value="1"/>
</dbReference>
<dbReference type="EMBL" id="CP029803">
    <property type="protein sequence ID" value="AWT59427.1"/>
    <property type="molecule type" value="Genomic_DNA"/>
</dbReference>
<dbReference type="GO" id="GO:0005524">
    <property type="term" value="F:ATP binding"/>
    <property type="evidence" value="ECO:0007669"/>
    <property type="project" value="UniProtKB-UniRule"/>
</dbReference>
<feature type="binding site" evidence="8">
    <location>
        <position position="155"/>
    </location>
    <ligand>
        <name>ATP</name>
        <dbReference type="ChEBI" id="CHEBI:30616"/>
    </ligand>
</feature>
<dbReference type="SMART" id="SM00760">
    <property type="entry name" value="Bac_DnaA_C"/>
    <property type="match status" value="1"/>
</dbReference>
<dbReference type="InterPro" id="IPR001957">
    <property type="entry name" value="Chromosome_initiator_DnaA"/>
</dbReference>
<evidence type="ECO:0000313" key="15">
    <source>
        <dbReference type="Proteomes" id="UP000247465"/>
    </source>
</evidence>
<dbReference type="GO" id="GO:0005737">
    <property type="term" value="C:cytoplasm"/>
    <property type="evidence" value="ECO:0007669"/>
    <property type="project" value="UniProtKB-SubCell"/>
</dbReference>
<dbReference type="SMART" id="SM00382">
    <property type="entry name" value="AAA"/>
    <property type="match status" value="1"/>
</dbReference>
<comment type="caution">
    <text evidence="8">Lacks conserved residue(s) required for the propagation of feature annotation.</text>
</comment>
<dbReference type="Gene3D" id="1.10.8.60">
    <property type="match status" value="1"/>
</dbReference>
<evidence type="ECO:0000256" key="1">
    <source>
        <dbReference type="ARBA" id="ARBA00006583"/>
    </source>
</evidence>
<evidence type="ECO:0000256" key="9">
    <source>
        <dbReference type="NCBIfam" id="TIGR00362"/>
    </source>
</evidence>
<dbReference type="PANTHER" id="PTHR30050">
    <property type="entry name" value="CHROMOSOMAL REPLICATION INITIATOR PROTEIN DNAA"/>
    <property type="match status" value="1"/>
</dbReference>
<evidence type="ECO:0000256" key="6">
    <source>
        <dbReference type="ARBA" id="ARBA00023121"/>
    </source>
</evidence>
<comment type="similarity">
    <text evidence="1 8 11">Belongs to the DnaA family.</text>
</comment>
<evidence type="ECO:0000256" key="5">
    <source>
        <dbReference type="ARBA" id="ARBA00022840"/>
    </source>
</evidence>
<reference evidence="14 15" key="1">
    <citation type="submission" date="2018-06" db="EMBL/GenBank/DDBJ databases">
        <title>Draft Genome Sequence of a Novel Marine Bacterium Related to the Verrucomicrobia.</title>
        <authorList>
            <person name="Vosseberg J."/>
            <person name="Martijn J."/>
            <person name="Ettema T.J.G."/>
        </authorList>
    </citation>
    <scope>NUCLEOTIDE SEQUENCE [LARGE SCALE GENOMIC DNA]</scope>
    <source>
        <strain evidence="14">TARA_B100001123</strain>
    </source>
</reference>
<dbReference type="Pfam" id="PF08299">
    <property type="entry name" value="Bac_DnaA_C"/>
    <property type="match status" value="1"/>
</dbReference>
<dbReference type="HAMAP" id="MF_00377">
    <property type="entry name" value="DnaA_bact"/>
    <property type="match status" value="1"/>
</dbReference>
<evidence type="ECO:0000313" key="14">
    <source>
        <dbReference type="EMBL" id="AWT59427.1"/>
    </source>
</evidence>
<dbReference type="AlphaFoldDB" id="A0A2Z4AHE1"/>
<dbReference type="SUPFAM" id="SSF48295">
    <property type="entry name" value="TrpR-like"/>
    <property type="match status" value="1"/>
</dbReference>
<dbReference type="InterPro" id="IPR013317">
    <property type="entry name" value="DnaA_dom"/>
</dbReference>
<dbReference type="Gene3D" id="3.40.50.300">
    <property type="entry name" value="P-loop containing nucleotide triphosphate hydrolases"/>
    <property type="match status" value="1"/>
</dbReference>
<evidence type="ECO:0000259" key="12">
    <source>
        <dbReference type="SMART" id="SM00382"/>
    </source>
</evidence>
<feature type="region of interest" description="Domain III, AAA+ region" evidence="8">
    <location>
        <begin position="111"/>
        <end position="327"/>
    </location>
</feature>
<keyword evidence="4 8" id="KW-0547">Nucleotide-binding</keyword>
<evidence type="ECO:0000256" key="4">
    <source>
        <dbReference type="ARBA" id="ARBA00022741"/>
    </source>
</evidence>
<organism evidence="14 15">
    <name type="scientific">Candidatus Moanibacter tarae</name>
    <dbReference type="NCBI Taxonomy" id="2200854"/>
    <lineage>
        <taxon>Bacteria</taxon>
        <taxon>Pseudomonadati</taxon>
        <taxon>Verrucomicrobiota</taxon>
        <taxon>Opitutia</taxon>
        <taxon>Puniceicoccales</taxon>
        <taxon>Puniceicoccales incertae sedis</taxon>
        <taxon>Candidatus Moanibacter</taxon>
    </lineage>
</organism>
<dbReference type="SUPFAM" id="SSF52540">
    <property type="entry name" value="P-loop containing nucleoside triphosphate hydrolases"/>
    <property type="match status" value="1"/>
</dbReference>
<dbReference type="InterPro" id="IPR003593">
    <property type="entry name" value="AAA+_ATPase"/>
</dbReference>
<dbReference type="PANTHER" id="PTHR30050:SF2">
    <property type="entry name" value="CHROMOSOMAL REPLICATION INITIATOR PROTEIN DNAA"/>
    <property type="match status" value="1"/>
</dbReference>
<keyword evidence="7 8" id="KW-0238">DNA-binding</keyword>
<evidence type="ECO:0000256" key="3">
    <source>
        <dbReference type="ARBA" id="ARBA00022705"/>
    </source>
</evidence>
<comment type="domain">
    <text evidence="8">Domain I is involved in oligomerization and binding regulators, domain II is flexibile and of varying length in different bacteria, domain III forms the AAA+ region, while domain IV binds dsDNA.</text>
</comment>
<sequence>MKEDIWSSVKTEFRSLFPEEVYDSWFENLDSINTDDKDTLMLGTSNEFAAIWIQDNYLDLINQKVRLAAGRAMQVIIEVTGEGNEDRRAIVEPRIKNKHRSGTVIESDRSLLNPRNTFENFIIGSGNQLAHAASVAVADSPAKAYNPLFLYGETGLGKTHLMHAISHCILDRNPSTSIVYVSCEKFTNEFIRAIQENTLVNFRKFYRNVEVLLIDDIHFLAGKERIQEEFFHTFNELFESQRQVCLSSDRPAGEISHLQNRLVSRFQWGMVTDIQAPDFETRLAILRKKANTQNYQIPNEILEFMAERITRNVRRMEGALISVAHYAKLMDQPLNIEIVEGLLQHLLQEDAQNKVTVEKIQKRVVDFFNLRQSDMVSKRRPSNIAFPRQIAMYLSRLLTNNSLQEIGESFGGRDHGTVIHACKTVENMMEQDETVSRNVDFLANQLSQQNT</sequence>
<feature type="binding site" evidence="8">
    <location>
        <position position="159"/>
    </location>
    <ligand>
        <name>ATP</name>
        <dbReference type="ChEBI" id="CHEBI:30616"/>
    </ligand>
</feature>